<keyword evidence="3" id="KW-1185">Reference proteome</keyword>
<feature type="region of interest" description="Disordered" evidence="1">
    <location>
        <begin position="31"/>
        <end position="54"/>
    </location>
</feature>
<name>A0A7W6G885_9SPHN</name>
<evidence type="ECO:0000256" key="1">
    <source>
        <dbReference type="SAM" id="MobiDB-lite"/>
    </source>
</evidence>
<dbReference type="Proteomes" id="UP000548867">
    <property type="component" value="Unassembled WGS sequence"/>
</dbReference>
<dbReference type="EMBL" id="JACIDX010000018">
    <property type="protein sequence ID" value="MBB3957041.1"/>
    <property type="molecule type" value="Genomic_DNA"/>
</dbReference>
<comment type="caution">
    <text evidence="2">The sequence shown here is derived from an EMBL/GenBank/DDBJ whole genome shotgun (WGS) entry which is preliminary data.</text>
</comment>
<protein>
    <submittedName>
        <fullName evidence="2">Uncharacterized protein</fullName>
    </submittedName>
</protein>
<sequence>MIDYFSIALTHGLLVLVCLRLLMRADLDRDPAPEEEVPLEAEPEKKAKWRVRRA</sequence>
<organism evidence="2 3">
    <name type="scientific">Novosphingobium sediminicola</name>
    <dbReference type="NCBI Taxonomy" id="563162"/>
    <lineage>
        <taxon>Bacteria</taxon>
        <taxon>Pseudomonadati</taxon>
        <taxon>Pseudomonadota</taxon>
        <taxon>Alphaproteobacteria</taxon>
        <taxon>Sphingomonadales</taxon>
        <taxon>Sphingomonadaceae</taxon>
        <taxon>Novosphingobium</taxon>
    </lineage>
</organism>
<dbReference type="AlphaFoldDB" id="A0A7W6G885"/>
<accession>A0A7W6G885</accession>
<evidence type="ECO:0000313" key="3">
    <source>
        <dbReference type="Proteomes" id="UP000548867"/>
    </source>
</evidence>
<evidence type="ECO:0000313" key="2">
    <source>
        <dbReference type="EMBL" id="MBB3957041.1"/>
    </source>
</evidence>
<dbReference type="RefSeq" id="WP_172340181.1">
    <property type="nucleotide sequence ID" value="NZ_JACIDX010000018.1"/>
</dbReference>
<gene>
    <name evidence="2" type="ORF">GGR38_004014</name>
</gene>
<reference evidence="2 3" key="1">
    <citation type="submission" date="2020-08" db="EMBL/GenBank/DDBJ databases">
        <title>Genomic Encyclopedia of Type Strains, Phase IV (KMG-IV): sequencing the most valuable type-strain genomes for metagenomic binning, comparative biology and taxonomic classification.</title>
        <authorList>
            <person name="Goeker M."/>
        </authorList>
    </citation>
    <scope>NUCLEOTIDE SEQUENCE [LARGE SCALE GENOMIC DNA]</scope>
    <source>
        <strain evidence="2 3">DSM 27057</strain>
    </source>
</reference>
<proteinExistence type="predicted"/>